<evidence type="ECO:0000256" key="11">
    <source>
        <dbReference type="ARBA" id="ARBA00023319"/>
    </source>
</evidence>
<dbReference type="GO" id="GO:0007155">
    <property type="term" value="P:cell adhesion"/>
    <property type="evidence" value="ECO:0007669"/>
    <property type="project" value="UniProtKB-KW"/>
</dbReference>
<keyword evidence="15" id="KW-1185">Reference proteome</keyword>
<proteinExistence type="predicted"/>
<name>A0A485NCP6_LYNPA</name>
<evidence type="ECO:0000256" key="3">
    <source>
        <dbReference type="ARBA" id="ARBA00022692"/>
    </source>
</evidence>
<dbReference type="GO" id="GO:0030154">
    <property type="term" value="P:cell differentiation"/>
    <property type="evidence" value="ECO:0007669"/>
    <property type="project" value="TreeGrafter"/>
</dbReference>
<keyword evidence="8 12" id="KW-0472">Membrane</keyword>
<dbReference type="GO" id="GO:0009986">
    <property type="term" value="C:cell surface"/>
    <property type="evidence" value="ECO:0007669"/>
    <property type="project" value="TreeGrafter"/>
</dbReference>
<protein>
    <submittedName>
        <fullName evidence="14">Adipocyte-specific protein 3</fullName>
    </submittedName>
</protein>
<keyword evidence="6" id="KW-0130">Cell adhesion</keyword>
<evidence type="ECO:0000256" key="13">
    <source>
        <dbReference type="SAM" id="SignalP"/>
    </source>
</evidence>
<gene>
    <name evidence="14" type="ORF">LYPA_23C014745</name>
</gene>
<keyword evidence="10" id="KW-0325">Glycoprotein</keyword>
<keyword evidence="5" id="KW-0677">Repeat</keyword>
<organism evidence="14 15">
    <name type="scientific">Lynx pardinus</name>
    <name type="common">Iberian lynx</name>
    <name type="synonym">Felis pardina</name>
    <dbReference type="NCBI Taxonomy" id="191816"/>
    <lineage>
        <taxon>Eukaryota</taxon>
        <taxon>Metazoa</taxon>
        <taxon>Chordata</taxon>
        <taxon>Craniata</taxon>
        <taxon>Vertebrata</taxon>
        <taxon>Euteleostomi</taxon>
        <taxon>Mammalia</taxon>
        <taxon>Eutheria</taxon>
        <taxon>Laurasiatheria</taxon>
        <taxon>Carnivora</taxon>
        <taxon>Feliformia</taxon>
        <taxon>Felidae</taxon>
        <taxon>Felinae</taxon>
        <taxon>Lynx</taxon>
    </lineage>
</organism>
<evidence type="ECO:0000256" key="1">
    <source>
        <dbReference type="ARBA" id="ARBA00004251"/>
    </source>
</evidence>
<dbReference type="Proteomes" id="UP000386466">
    <property type="component" value="Unassembled WGS sequence"/>
</dbReference>
<keyword evidence="4 13" id="KW-0732">Signal</keyword>
<dbReference type="InterPro" id="IPR042472">
    <property type="entry name" value="MXRA8"/>
</dbReference>
<feature type="signal peptide" evidence="13">
    <location>
        <begin position="1"/>
        <end position="22"/>
    </location>
</feature>
<evidence type="ECO:0000256" key="12">
    <source>
        <dbReference type="SAM" id="Phobius"/>
    </source>
</evidence>
<sequence length="364" mass="39401">MELRSQVLLWELLLLQSECGVGEGPEWEHRRVFGSFHSGQSLRSELECRGVGHSHPAGKGLNFPSHGLGSQRLRWWAPLAGVPPAPHSSRKLLRSALLPVARKGVGWGFRGPGSGAAHRVCSRPPLAPRPPEPASWAGLLTRHIPPGPGRSAHLWSRNLLVGCGRSSRSCFGPLPFGKAEGAPTLRTGAGPTVQPQKGKCCAAAQGGGCEDWVGGPWEGCLCHAGLKETPLSPLGLALLTLSPPVRQVFINTHLAGTIEGRRDPNPTLVRGRSVINVIVPEGRAHFFQQLGYVLATLLLFILLFIAVILATRQRRRGGYEYSDKKSGKPKGKDVNMAEFAVATGDQALYRSEDIQLEFRKEYCK</sequence>
<evidence type="ECO:0000313" key="15">
    <source>
        <dbReference type="Proteomes" id="UP000386466"/>
    </source>
</evidence>
<evidence type="ECO:0000256" key="9">
    <source>
        <dbReference type="ARBA" id="ARBA00023157"/>
    </source>
</evidence>
<dbReference type="PANTHER" id="PTHR44793">
    <property type="entry name" value="MATRIX REMODELING-ASSOCIATED PROTEIN 8"/>
    <property type="match status" value="1"/>
</dbReference>
<evidence type="ECO:0000313" key="14">
    <source>
        <dbReference type="EMBL" id="VFV29616.1"/>
    </source>
</evidence>
<evidence type="ECO:0000256" key="2">
    <source>
        <dbReference type="ARBA" id="ARBA00022475"/>
    </source>
</evidence>
<keyword evidence="3 12" id="KW-0812">Transmembrane</keyword>
<keyword evidence="7 12" id="KW-1133">Transmembrane helix</keyword>
<dbReference type="PANTHER" id="PTHR44793:SF1">
    <property type="entry name" value="MATRIX REMODELING-ASSOCIATED PROTEIN 8"/>
    <property type="match status" value="1"/>
</dbReference>
<keyword evidence="2" id="KW-1003">Cell membrane</keyword>
<reference evidence="14 15" key="1">
    <citation type="submission" date="2019-01" db="EMBL/GenBank/DDBJ databases">
        <authorList>
            <person name="Alioto T."/>
            <person name="Alioto T."/>
        </authorList>
    </citation>
    <scope>NUCLEOTIDE SEQUENCE [LARGE SCALE GENOMIC DNA]</scope>
</reference>
<feature type="transmembrane region" description="Helical" evidence="12">
    <location>
        <begin position="290"/>
        <end position="310"/>
    </location>
</feature>
<evidence type="ECO:0000256" key="8">
    <source>
        <dbReference type="ARBA" id="ARBA00023136"/>
    </source>
</evidence>
<dbReference type="EMBL" id="CAAGRJ010013030">
    <property type="protein sequence ID" value="VFV29616.1"/>
    <property type="molecule type" value="Genomic_DNA"/>
</dbReference>
<keyword evidence="11" id="KW-0393">Immunoglobulin domain</keyword>
<keyword evidence="9" id="KW-1015">Disulfide bond</keyword>
<evidence type="ECO:0000256" key="4">
    <source>
        <dbReference type="ARBA" id="ARBA00022729"/>
    </source>
</evidence>
<comment type="subcellular location">
    <subcellularLocation>
        <location evidence="1">Cell membrane</location>
        <topology evidence="1">Single-pass type I membrane protein</topology>
    </subcellularLocation>
</comment>
<evidence type="ECO:0000256" key="6">
    <source>
        <dbReference type="ARBA" id="ARBA00022889"/>
    </source>
</evidence>
<feature type="chain" id="PRO_5019776426" evidence="13">
    <location>
        <begin position="23"/>
        <end position="364"/>
    </location>
</feature>
<dbReference type="GO" id="GO:0005886">
    <property type="term" value="C:plasma membrane"/>
    <property type="evidence" value="ECO:0007669"/>
    <property type="project" value="UniProtKB-SubCell"/>
</dbReference>
<evidence type="ECO:0000256" key="5">
    <source>
        <dbReference type="ARBA" id="ARBA00022737"/>
    </source>
</evidence>
<dbReference type="AlphaFoldDB" id="A0A485NCP6"/>
<accession>A0A485NCP6</accession>
<evidence type="ECO:0000256" key="7">
    <source>
        <dbReference type="ARBA" id="ARBA00022989"/>
    </source>
</evidence>
<evidence type="ECO:0000256" key="10">
    <source>
        <dbReference type="ARBA" id="ARBA00023180"/>
    </source>
</evidence>